<dbReference type="InterPro" id="IPR004373">
    <property type="entry name" value="RF-1"/>
</dbReference>
<dbReference type="PROSITE" id="PS00745">
    <property type="entry name" value="RF_PROK_I"/>
    <property type="match status" value="1"/>
</dbReference>
<dbReference type="HAMAP" id="MF_00093">
    <property type="entry name" value="Rel_fac_1"/>
    <property type="match status" value="1"/>
</dbReference>
<comment type="subcellular location">
    <subcellularLocation>
        <location evidence="2 7">Cytoplasm</location>
    </subcellularLocation>
</comment>
<feature type="domain" description="Prokaryotic-type class I peptide chain release factors" evidence="10">
    <location>
        <begin position="231"/>
        <end position="247"/>
    </location>
</feature>
<evidence type="ECO:0000313" key="11">
    <source>
        <dbReference type="EMBL" id="HGK24310.1"/>
    </source>
</evidence>
<comment type="PTM">
    <text evidence="7">Methylated by PrmC. Methylation increases the termination efficiency of RF1.</text>
</comment>
<dbReference type="SMART" id="SM00937">
    <property type="entry name" value="PCRF"/>
    <property type="match status" value="1"/>
</dbReference>
<dbReference type="InterPro" id="IPR005139">
    <property type="entry name" value="PCRF"/>
</dbReference>
<dbReference type="GO" id="GO:0016149">
    <property type="term" value="F:translation release factor activity, codon specific"/>
    <property type="evidence" value="ECO:0007669"/>
    <property type="project" value="UniProtKB-UniRule"/>
</dbReference>
<gene>
    <name evidence="7 11" type="primary">prfA</name>
    <name evidence="11" type="ORF">ENU78_07785</name>
</gene>
<evidence type="ECO:0000256" key="2">
    <source>
        <dbReference type="ARBA" id="ARBA00004496"/>
    </source>
</evidence>
<dbReference type="RefSeq" id="WP_149122887.1">
    <property type="nucleotide sequence ID" value="NZ_VTFL01000003.1"/>
</dbReference>
<comment type="function">
    <text evidence="1 7">Peptide chain release factor 1 directs the termination of translation in response to the peptide chain termination codons UAG and UAA.</text>
</comment>
<dbReference type="InterPro" id="IPR050057">
    <property type="entry name" value="Prokaryotic/Mito_RF"/>
</dbReference>
<proteinExistence type="inferred from homology"/>
<keyword evidence="5 7" id="KW-0963">Cytoplasm</keyword>
<dbReference type="InterPro" id="IPR000352">
    <property type="entry name" value="Pep_chain_release_fac_I"/>
</dbReference>
<dbReference type="Pfam" id="PF03462">
    <property type="entry name" value="PCRF"/>
    <property type="match status" value="1"/>
</dbReference>
<dbReference type="FunFam" id="3.30.70.1660:FF:000002">
    <property type="entry name" value="Peptide chain release factor 1"/>
    <property type="match status" value="1"/>
</dbReference>
<evidence type="ECO:0000259" key="10">
    <source>
        <dbReference type="PROSITE" id="PS00745"/>
    </source>
</evidence>
<dbReference type="FunFam" id="3.30.160.20:FF:000004">
    <property type="entry name" value="Peptide chain release factor 1"/>
    <property type="match status" value="1"/>
</dbReference>
<dbReference type="GO" id="GO:0005829">
    <property type="term" value="C:cytosol"/>
    <property type="evidence" value="ECO:0007669"/>
    <property type="project" value="UniProtKB-ARBA"/>
</dbReference>
<evidence type="ECO:0000256" key="1">
    <source>
        <dbReference type="ARBA" id="ARBA00002986"/>
    </source>
</evidence>
<keyword evidence="4 7" id="KW-0488">Methylation</keyword>
<reference evidence="11" key="1">
    <citation type="journal article" date="2020" name="mSystems">
        <title>Genome- and Community-Level Interaction Insights into Carbon Utilization and Element Cycling Functions of Hydrothermarchaeota in Hydrothermal Sediment.</title>
        <authorList>
            <person name="Zhou Z."/>
            <person name="Liu Y."/>
            <person name="Xu W."/>
            <person name="Pan J."/>
            <person name="Luo Z.H."/>
            <person name="Li M."/>
        </authorList>
    </citation>
    <scope>NUCLEOTIDE SEQUENCE [LARGE SCALE GENOMIC DNA]</scope>
    <source>
        <strain evidence="11">SpSt-70</strain>
    </source>
</reference>
<dbReference type="PANTHER" id="PTHR43804:SF7">
    <property type="entry name" value="LD18447P"/>
    <property type="match status" value="1"/>
</dbReference>
<feature type="modified residue" description="N5-methylglutamine" evidence="7">
    <location>
        <position position="238"/>
    </location>
</feature>
<dbReference type="PANTHER" id="PTHR43804">
    <property type="entry name" value="LD18447P"/>
    <property type="match status" value="1"/>
</dbReference>
<dbReference type="FunFam" id="3.30.70.1660:FF:000004">
    <property type="entry name" value="Peptide chain release factor 1"/>
    <property type="match status" value="1"/>
</dbReference>
<dbReference type="EMBL" id="DTDV01000019">
    <property type="protein sequence ID" value="HGK24310.1"/>
    <property type="molecule type" value="Genomic_DNA"/>
</dbReference>
<evidence type="ECO:0000256" key="5">
    <source>
        <dbReference type="ARBA" id="ARBA00022490"/>
    </source>
</evidence>
<keyword evidence="6 7" id="KW-0648">Protein biosynthesis</keyword>
<comment type="caution">
    <text evidence="11">The sequence shown here is derived from an EMBL/GenBank/DDBJ whole genome shotgun (WGS) entry which is preliminary data.</text>
</comment>
<dbReference type="NCBIfam" id="TIGR00019">
    <property type="entry name" value="prfA"/>
    <property type="match status" value="1"/>
</dbReference>
<evidence type="ECO:0000256" key="9">
    <source>
        <dbReference type="SAM" id="Coils"/>
    </source>
</evidence>
<evidence type="ECO:0000256" key="4">
    <source>
        <dbReference type="ARBA" id="ARBA00022481"/>
    </source>
</evidence>
<accession>A0A7C3KS91</accession>
<dbReference type="Gene3D" id="3.30.160.20">
    <property type="match status" value="1"/>
</dbReference>
<feature type="coiled-coil region" evidence="9">
    <location>
        <begin position="3"/>
        <end position="30"/>
    </location>
</feature>
<dbReference type="Gene3D" id="6.10.140.1950">
    <property type="match status" value="1"/>
</dbReference>
<evidence type="ECO:0000256" key="8">
    <source>
        <dbReference type="NCBIfam" id="TIGR00019"/>
    </source>
</evidence>
<evidence type="ECO:0000256" key="7">
    <source>
        <dbReference type="HAMAP-Rule" id="MF_00093"/>
    </source>
</evidence>
<keyword evidence="9" id="KW-0175">Coiled coil</keyword>
<sequence>MLQKLVLDKLEEIEKRFKEIENLLTKEEIISDLSRYQSLLKERAKIEEIVEKFSEYKKLLKEREDLEVMTKEEQDEDLRSLAEAELEEIEKKLEKIEFDLKALLLPKDPNDEKNIIMEIRAGTGGEEAALFAADLFRMYVGYAQKKGWKVEIVSSNPTGLGGYKEIIFIVEGKGAYSRLKFESGVHRVQRVPITESSGRIHTSTATVAVLPEMEEVDVEIDPKDLRIETFRSGGAGGQHVNKTESGVRITHIPSGIVVQCQDERSQHQNREKAMKVLRARLYEYYQREKENEIASQRRQQVGTGERSEKIRTYNFPQRRVTDHRINYSSFQLEEVLSGELDEFIDRLILAEKEEQIKKLFEEVGASS</sequence>
<dbReference type="Pfam" id="PF00472">
    <property type="entry name" value="RF-1"/>
    <property type="match status" value="1"/>
</dbReference>
<dbReference type="NCBIfam" id="NF001859">
    <property type="entry name" value="PRK00591.1"/>
    <property type="match status" value="1"/>
</dbReference>
<dbReference type="Gene3D" id="3.30.70.1660">
    <property type="match status" value="2"/>
</dbReference>
<evidence type="ECO:0000256" key="6">
    <source>
        <dbReference type="ARBA" id="ARBA00022917"/>
    </source>
</evidence>
<organism evidence="11">
    <name type="scientific">Dictyoglomus thermophilum</name>
    <dbReference type="NCBI Taxonomy" id="14"/>
    <lineage>
        <taxon>Bacteria</taxon>
        <taxon>Pseudomonadati</taxon>
        <taxon>Dictyoglomota</taxon>
        <taxon>Dictyoglomia</taxon>
        <taxon>Dictyoglomales</taxon>
        <taxon>Dictyoglomaceae</taxon>
        <taxon>Dictyoglomus</taxon>
    </lineage>
</organism>
<evidence type="ECO:0000256" key="3">
    <source>
        <dbReference type="ARBA" id="ARBA00010835"/>
    </source>
</evidence>
<protein>
    <recommendedName>
        <fullName evidence="7 8">Peptide chain release factor 1</fullName>
        <shortName evidence="7">RF-1</shortName>
    </recommendedName>
</protein>
<dbReference type="SUPFAM" id="SSF75620">
    <property type="entry name" value="Release factor"/>
    <property type="match status" value="1"/>
</dbReference>
<dbReference type="InterPro" id="IPR045853">
    <property type="entry name" value="Pep_chain_release_fac_I_sf"/>
</dbReference>
<feature type="coiled-coil region" evidence="9">
    <location>
        <begin position="56"/>
        <end position="99"/>
    </location>
</feature>
<name>A0A7C3KS91_DICTH</name>
<comment type="similarity">
    <text evidence="3 7">Belongs to the prokaryotic/mitochondrial release factor family.</text>
</comment>
<dbReference type="AlphaFoldDB" id="A0A7C3KS91"/>